<evidence type="ECO:0000256" key="1">
    <source>
        <dbReference type="SAM" id="MobiDB-lite"/>
    </source>
</evidence>
<feature type="compositionally biased region" description="Basic residues" evidence="1">
    <location>
        <begin position="85"/>
        <end position="106"/>
    </location>
</feature>
<feature type="region of interest" description="Disordered" evidence="1">
    <location>
        <begin position="58"/>
        <end position="106"/>
    </location>
</feature>
<dbReference type="Proteomes" id="UP001634394">
    <property type="component" value="Unassembled WGS sequence"/>
</dbReference>
<organism evidence="2 3">
    <name type="scientific">Sinanodonta woodiana</name>
    <name type="common">Chinese pond mussel</name>
    <name type="synonym">Anodonta woodiana</name>
    <dbReference type="NCBI Taxonomy" id="1069815"/>
    <lineage>
        <taxon>Eukaryota</taxon>
        <taxon>Metazoa</taxon>
        <taxon>Spiralia</taxon>
        <taxon>Lophotrochozoa</taxon>
        <taxon>Mollusca</taxon>
        <taxon>Bivalvia</taxon>
        <taxon>Autobranchia</taxon>
        <taxon>Heteroconchia</taxon>
        <taxon>Palaeoheterodonta</taxon>
        <taxon>Unionida</taxon>
        <taxon>Unionoidea</taxon>
        <taxon>Unionidae</taxon>
        <taxon>Unioninae</taxon>
        <taxon>Sinanodonta</taxon>
    </lineage>
</organism>
<dbReference type="EMBL" id="JBJQND010000012">
    <property type="protein sequence ID" value="KAL3859591.1"/>
    <property type="molecule type" value="Genomic_DNA"/>
</dbReference>
<feature type="compositionally biased region" description="Polar residues" evidence="1">
    <location>
        <begin position="60"/>
        <end position="71"/>
    </location>
</feature>
<comment type="caution">
    <text evidence="2">The sequence shown here is derived from an EMBL/GenBank/DDBJ whole genome shotgun (WGS) entry which is preliminary data.</text>
</comment>
<evidence type="ECO:0000313" key="2">
    <source>
        <dbReference type="EMBL" id="KAL3859591.1"/>
    </source>
</evidence>
<sequence length="121" mass="14676">MALASVEHKRFITPEEFLSQYKKDNGFPQHPNEFFSMELICLELLLLHDRVSRTVRMYKTDTQSPRRSSIPNIPFQGCRMDRRQHQPCKRKPRPPKGRSNQRKEVRKFRRLQKRFMLYSLK</sequence>
<gene>
    <name evidence="2" type="ORF">ACJMK2_009805</name>
</gene>
<protein>
    <submittedName>
        <fullName evidence="2">Uncharacterized protein</fullName>
    </submittedName>
</protein>
<dbReference type="AlphaFoldDB" id="A0ABD3VEZ5"/>
<accession>A0ABD3VEZ5</accession>
<proteinExistence type="predicted"/>
<keyword evidence="3" id="KW-1185">Reference proteome</keyword>
<name>A0ABD3VEZ5_SINWO</name>
<evidence type="ECO:0000313" key="3">
    <source>
        <dbReference type="Proteomes" id="UP001634394"/>
    </source>
</evidence>
<reference evidence="2 3" key="1">
    <citation type="submission" date="2024-11" db="EMBL/GenBank/DDBJ databases">
        <title>Chromosome-level genome assembly of the freshwater bivalve Anodonta woodiana.</title>
        <authorList>
            <person name="Chen X."/>
        </authorList>
    </citation>
    <scope>NUCLEOTIDE SEQUENCE [LARGE SCALE GENOMIC DNA]</scope>
    <source>
        <strain evidence="2">MN2024</strain>
        <tissue evidence="2">Gills</tissue>
    </source>
</reference>